<sequence length="142" mass="16093">MNIFSKNSVLVPIDFSDESVEAIDVALEFIRDPSYLWILHVLPRLNPAEPGVRWHTVDDQSRKQHIEKVFHERIQGAKYEGVNFRVAIGTPSSEILDYAQEKKAELIVIPSQGNSGLGRFLLGSVAERIVRYSHCPVLVLRN</sequence>
<dbReference type="InterPro" id="IPR006015">
    <property type="entry name" value="Universal_stress_UspA"/>
</dbReference>
<protein>
    <submittedName>
        <fullName evidence="3">Universal stress protein</fullName>
    </submittedName>
</protein>
<dbReference type="CDD" id="cd00293">
    <property type="entry name" value="USP-like"/>
    <property type="match status" value="1"/>
</dbReference>
<dbReference type="InterPro" id="IPR006016">
    <property type="entry name" value="UspA"/>
</dbReference>
<dbReference type="RefSeq" id="WP_124144204.1">
    <property type="nucleotide sequence ID" value="NZ_CAWOKI010000390.1"/>
</dbReference>
<evidence type="ECO:0000313" key="4">
    <source>
        <dbReference type="Proteomes" id="UP000269154"/>
    </source>
</evidence>
<comment type="caution">
    <text evidence="3">The sequence shown here is derived from an EMBL/GenBank/DDBJ whole genome shotgun (WGS) entry which is preliminary data.</text>
</comment>
<feature type="domain" description="UspA" evidence="2">
    <location>
        <begin position="9"/>
        <end position="141"/>
    </location>
</feature>
<dbReference type="EMBL" id="RCBY01000012">
    <property type="protein sequence ID" value="RQH53513.1"/>
    <property type="molecule type" value="Genomic_DNA"/>
</dbReference>
<dbReference type="Pfam" id="PF00582">
    <property type="entry name" value="Usp"/>
    <property type="match status" value="1"/>
</dbReference>
<evidence type="ECO:0000256" key="1">
    <source>
        <dbReference type="ARBA" id="ARBA00008791"/>
    </source>
</evidence>
<accession>A0A3N6NSY6</accession>
<dbReference type="Proteomes" id="UP000269154">
    <property type="component" value="Unassembled WGS sequence"/>
</dbReference>
<dbReference type="AlphaFoldDB" id="A0A3N6NSY6"/>
<proteinExistence type="inferred from homology"/>
<reference evidence="3 4" key="1">
    <citation type="journal article" date="2018" name="ACS Chem. Biol.">
        <title>Ketoreductase domain dysfunction expands chemodiversity: malyngamide biosynthesis in the cyanobacterium Okeania hirsuta.</title>
        <authorList>
            <person name="Moss N.A."/>
            <person name="Leao T."/>
            <person name="Rankin M."/>
            <person name="McCullough T.M."/>
            <person name="Qu P."/>
            <person name="Korobeynikov A."/>
            <person name="Smith J.L."/>
            <person name="Gerwick L."/>
            <person name="Gerwick W.H."/>
        </authorList>
    </citation>
    <scope>NUCLEOTIDE SEQUENCE [LARGE SCALE GENOMIC DNA]</scope>
    <source>
        <strain evidence="3 4">PAB10Feb10-1</strain>
    </source>
</reference>
<organism evidence="3 4">
    <name type="scientific">Okeania hirsuta</name>
    <dbReference type="NCBI Taxonomy" id="1458930"/>
    <lineage>
        <taxon>Bacteria</taxon>
        <taxon>Bacillati</taxon>
        <taxon>Cyanobacteriota</taxon>
        <taxon>Cyanophyceae</taxon>
        <taxon>Oscillatoriophycideae</taxon>
        <taxon>Oscillatoriales</taxon>
        <taxon>Microcoleaceae</taxon>
        <taxon>Okeania</taxon>
    </lineage>
</organism>
<dbReference type="OrthoDB" id="9794782at2"/>
<gene>
    <name evidence="3" type="ORF">D5R40_03825</name>
</gene>
<evidence type="ECO:0000259" key="2">
    <source>
        <dbReference type="Pfam" id="PF00582"/>
    </source>
</evidence>
<dbReference type="InterPro" id="IPR014729">
    <property type="entry name" value="Rossmann-like_a/b/a_fold"/>
</dbReference>
<name>A0A3N6NSY6_9CYAN</name>
<keyword evidence="4" id="KW-1185">Reference proteome</keyword>
<dbReference type="SUPFAM" id="SSF52402">
    <property type="entry name" value="Adenine nucleotide alpha hydrolases-like"/>
    <property type="match status" value="1"/>
</dbReference>
<dbReference type="Gene3D" id="3.40.50.620">
    <property type="entry name" value="HUPs"/>
    <property type="match status" value="1"/>
</dbReference>
<evidence type="ECO:0000313" key="3">
    <source>
        <dbReference type="EMBL" id="RQH53513.1"/>
    </source>
</evidence>
<dbReference type="PANTHER" id="PTHR46268">
    <property type="entry name" value="STRESS RESPONSE PROTEIN NHAX"/>
    <property type="match status" value="1"/>
</dbReference>
<dbReference type="PANTHER" id="PTHR46268:SF6">
    <property type="entry name" value="UNIVERSAL STRESS PROTEIN UP12"/>
    <property type="match status" value="1"/>
</dbReference>
<dbReference type="PRINTS" id="PR01438">
    <property type="entry name" value="UNVRSLSTRESS"/>
</dbReference>
<comment type="similarity">
    <text evidence="1">Belongs to the universal stress protein A family.</text>
</comment>